<dbReference type="EMBL" id="BAABRN010000019">
    <property type="protein sequence ID" value="GAA5502173.1"/>
    <property type="molecule type" value="Genomic_DNA"/>
</dbReference>
<feature type="signal peptide" evidence="1">
    <location>
        <begin position="1"/>
        <end position="17"/>
    </location>
</feature>
<comment type="caution">
    <text evidence="2">The sequence shown here is derived from an EMBL/GenBank/DDBJ whole genome shotgun (WGS) entry which is preliminary data.</text>
</comment>
<dbReference type="Proteomes" id="UP001458946">
    <property type="component" value="Unassembled WGS sequence"/>
</dbReference>
<evidence type="ECO:0000313" key="3">
    <source>
        <dbReference type="Proteomes" id="UP001458946"/>
    </source>
</evidence>
<reference evidence="2 3" key="1">
    <citation type="submission" date="2024-02" db="EMBL/GenBank/DDBJ databases">
        <title>Deinococcus xinjiangensis NBRC 107630.</title>
        <authorList>
            <person name="Ichikawa N."/>
            <person name="Katano-Makiyama Y."/>
            <person name="Hidaka K."/>
        </authorList>
    </citation>
    <scope>NUCLEOTIDE SEQUENCE [LARGE SCALE GENOMIC DNA]</scope>
    <source>
        <strain evidence="2 3">NBRC 107630</strain>
    </source>
</reference>
<protein>
    <submittedName>
        <fullName evidence="2">Uncharacterized protein</fullName>
    </submittedName>
</protein>
<gene>
    <name evidence="2" type="ORF">Dxin01_01912</name>
</gene>
<sequence length="170" mass="18442">MKRTLSLLALTLGTAFAAPMQLGSLPVTVESSPKLLVLTDKGIRSAFPSAAGRPDAVFLSEDRKVTVAFEWRDGKLAPNEIDKLAAQYPAVIRAQVPNIKTLKAGTVEMNGKQWAQFVFTTPGQGDDLRREQLITSLGGRLFVVTVAAKVKDYSKNEDTIRALTGSIRLN</sequence>
<name>A0ABP9VDM1_9DEIO</name>
<keyword evidence="3" id="KW-1185">Reference proteome</keyword>
<dbReference type="Gene3D" id="3.40.1000.10">
    <property type="entry name" value="Mog1/PsbP, alpha/beta/alpha sandwich"/>
    <property type="match status" value="1"/>
</dbReference>
<keyword evidence="1" id="KW-0732">Signal</keyword>
<evidence type="ECO:0000256" key="1">
    <source>
        <dbReference type="SAM" id="SignalP"/>
    </source>
</evidence>
<evidence type="ECO:0000313" key="2">
    <source>
        <dbReference type="EMBL" id="GAA5502173.1"/>
    </source>
</evidence>
<accession>A0ABP9VDM1</accession>
<proteinExistence type="predicted"/>
<feature type="chain" id="PRO_5045867390" evidence="1">
    <location>
        <begin position="18"/>
        <end position="170"/>
    </location>
</feature>
<dbReference type="RefSeq" id="WP_353542143.1">
    <property type="nucleotide sequence ID" value="NZ_BAABRN010000019.1"/>
</dbReference>
<organism evidence="2 3">
    <name type="scientific">Deinococcus xinjiangensis</name>
    <dbReference type="NCBI Taxonomy" id="457454"/>
    <lineage>
        <taxon>Bacteria</taxon>
        <taxon>Thermotogati</taxon>
        <taxon>Deinococcota</taxon>
        <taxon>Deinococci</taxon>
        <taxon>Deinococcales</taxon>
        <taxon>Deinococcaceae</taxon>
        <taxon>Deinococcus</taxon>
    </lineage>
</organism>